<keyword evidence="10" id="KW-1185">Reference proteome</keyword>
<evidence type="ECO:0000256" key="1">
    <source>
        <dbReference type="ARBA" id="ARBA00023015"/>
    </source>
</evidence>
<dbReference type="Proteomes" id="UP000282731">
    <property type="component" value="Chromosome"/>
</dbReference>
<dbReference type="Gene3D" id="1.10.10.60">
    <property type="entry name" value="Homeodomain-like"/>
    <property type="match status" value="2"/>
</dbReference>
<proteinExistence type="predicted"/>
<evidence type="ECO:0000256" key="4">
    <source>
        <dbReference type="ARBA" id="ARBA00023163"/>
    </source>
</evidence>
<dbReference type="PROSITE" id="PS00041">
    <property type="entry name" value="HTH_ARAC_FAMILY_1"/>
    <property type="match status" value="2"/>
</dbReference>
<dbReference type="InterPro" id="IPR009057">
    <property type="entry name" value="Homeodomain-like_sf"/>
</dbReference>
<dbReference type="Pfam" id="PF12833">
    <property type="entry name" value="HTH_18"/>
    <property type="match status" value="1"/>
</dbReference>
<evidence type="ECO:0000313" key="10">
    <source>
        <dbReference type="Proteomes" id="UP000234525"/>
    </source>
</evidence>
<dbReference type="RefSeq" id="WP_087053556.1">
    <property type="nucleotide sequence ID" value="NZ_BJME01000035.1"/>
</dbReference>
<keyword evidence="3" id="KW-0010">Activator</keyword>
<dbReference type="InterPro" id="IPR018060">
    <property type="entry name" value="HTH_AraC"/>
</dbReference>
<accession>A0A2A3X3R7</accession>
<dbReference type="GeneID" id="60904559"/>
<evidence type="ECO:0000313" key="11">
    <source>
        <dbReference type="Proteomes" id="UP000282731"/>
    </source>
</evidence>
<evidence type="ECO:0000256" key="2">
    <source>
        <dbReference type="ARBA" id="ARBA00023125"/>
    </source>
</evidence>
<dbReference type="InterPro" id="IPR018062">
    <property type="entry name" value="HTH_AraC-typ_CS"/>
</dbReference>
<organism evidence="8 10">
    <name type="scientific">Brevibacterium aurantiacum</name>
    <dbReference type="NCBI Taxonomy" id="273384"/>
    <lineage>
        <taxon>Bacteria</taxon>
        <taxon>Bacillati</taxon>
        <taxon>Actinomycetota</taxon>
        <taxon>Actinomycetes</taxon>
        <taxon>Micrococcales</taxon>
        <taxon>Brevibacteriaceae</taxon>
        <taxon>Brevibacterium</taxon>
    </lineage>
</organism>
<dbReference type="SUPFAM" id="SSF51215">
    <property type="entry name" value="Regulatory protein AraC"/>
    <property type="match status" value="1"/>
</dbReference>
<sequence>MQTEEVLETEFARSTTIPHVEARRSSQENSCYRPHTHDTFSIGLIDSGTSVFAGPLGGSVHLRPGDVIVIAADQVHQCNPYGGRWVYQMIHMDQGWATDLAPDGSAQALFSSITVLRHPNLHARLSAWNSRIFEDESRERLETDFRMLLRDLSAAAPDHVVTSDADPDLRERLHPVMERLRYDESNPSLDNLAALVGMSRHQLIRSVKRATGLAPLAWRQNARIIEARHMLRDGHALADTAHTLGFTDQSHFHRVFRAHVAAPPGQYRSAT</sequence>
<dbReference type="SMART" id="SM00342">
    <property type="entry name" value="HTH_ARAC"/>
    <property type="match status" value="1"/>
</dbReference>
<dbReference type="AlphaFoldDB" id="A0A2H1KLB9"/>
<reference evidence="10" key="3">
    <citation type="submission" date="2017-03" db="EMBL/GenBank/DDBJ databases">
        <authorList>
            <person name="Monnet C."/>
        </authorList>
    </citation>
    <scope>NUCLEOTIDE SEQUENCE [LARGE SCALE GENOMIC DNA]</scope>
    <source>
        <strain evidence="10">ATCC 9175</strain>
    </source>
</reference>
<accession>A0A2H1KLB9</accession>
<dbReference type="Pfam" id="PF02311">
    <property type="entry name" value="AraC_binding"/>
    <property type="match status" value="1"/>
</dbReference>
<dbReference type="PROSITE" id="PS01124">
    <property type="entry name" value="HTH_ARAC_FAMILY_2"/>
    <property type="match status" value="1"/>
</dbReference>
<evidence type="ECO:0000313" key="6">
    <source>
        <dbReference type="EMBL" id="AZT95692.1"/>
    </source>
</evidence>
<dbReference type="InterPro" id="IPR050204">
    <property type="entry name" value="AraC_XylS_family_regulators"/>
</dbReference>
<dbReference type="GO" id="GO:0043565">
    <property type="term" value="F:sequence-specific DNA binding"/>
    <property type="evidence" value="ECO:0007669"/>
    <property type="project" value="InterPro"/>
</dbReference>
<name>A0A2H1KLB9_BREAU</name>
<dbReference type="EMBL" id="CP025334">
    <property type="protein sequence ID" value="AZT95692.1"/>
    <property type="molecule type" value="Genomic_DNA"/>
</dbReference>
<dbReference type="SUPFAM" id="SSF46689">
    <property type="entry name" value="Homeodomain-like"/>
    <property type="match status" value="2"/>
</dbReference>
<evidence type="ECO:0000313" key="8">
    <source>
        <dbReference type="EMBL" id="SMY00042.1"/>
    </source>
</evidence>
<keyword evidence="1" id="KW-0805">Transcription regulation</keyword>
<dbReference type="Proteomes" id="UP000234525">
    <property type="component" value="Unassembled WGS sequence"/>
</dbReference>
<dbReference type="EMBL" id="FXZB01000037">
    <property type="protein sequence ID" value="SMY00042.1"/>
    <property type="molecule type" value="Genomic_DNA"/>
</dbReference>
<evidence type="ECO:0000256" key="3">
    <source>
        <dbReference type="ARBA" id="ARBA00023159"/>
    </source>
</evidence>
<dbReference type="PANTHER" id="PTHR46796">
    <property type="entry name" value="HTH-TYPE TRANSCRIPTIONAL ACTIVATOR RHAS-RELATED"/>
    <property type="match status" value="1"/>
</dbReference>
<protein>
    <submittedName>
        <fullName evidence="6">AraC family transcriptional regulator</fullName>
    </submittedName>
    <submittedName>
        <fullName evidence="8">AraC-type DNA-binding protein</fullName>
    </submittedName>
</protein>
<dbReference type="InterPro" id="IPR037923">
    <property type="entry name" value="HTH-like"/>
</dbReference>
<feature type="domain" description="HTH araC/xylS-type" evidence="5">
    <location>
        <begin position="171"/>
        <end position="270"/>
    </location>
</feature>
<evidence type="ECO:0000313" key="9">
    <source>
        <dbReference type="Proteomes" id="UP000218377"/>
    </source>
</evidence>
<dbReference type="PANTHER" id="PTHR46796:SF2">
    <property type="entry name" value="TRANSCRIPTIONAL REGULATORY PROTEIN"/>
    <property type="match status" value="1"/>
</dbReference>
<dbReference type="InterPro" id="IPR003313">
    <property type="entry name" value="AraC-bd"/>
</dbReference>
<gene>
    <name evidence="8" type="ORF">BAUR9175_03577</name>
    <name evidence="7" type="ORF">CIK79_08690</name>
    <name evidence="6" type="ORF">CXR27_00750</name>
</gene>
<keyword evidence="2 8" id="KW-0238">DNA-binding</keyword>
<evidence type="ECO:0000313" key="7">
    <source>
        <dbReference type="EMBL" id="PCC18360.1"/>
    </source>
</evidence>
<dbReference type="GO" id="GO:0003700">
    <property type="term" value="F:DNA-binding transcription factor activity"/>
    <property type="evidence" value="ECO:0007669"/>
    <property type="project" value="InterPro"/>
</dbReference>
<keyword evidence="4" id="KW-0804">Transcription</keyword>
<dbReference type="EMBL" id="NRGX01000001">
    <property type="protein sequence ID" value="PCC18360.1"/>
    <property type="molecule type" value="Genomic_DNA"/>
</dbReference>
<dbReference type="Proteomes" id="UP000218377">
    <property type="component" value="Unassembled WGS sequence"/>
</dbReference>
<reference evidence="7 9" key="1">
    <citation type="journal article" date="2017" name="Elife">
        <title>Extensive horizontal gene transfer in cheese-associated bacteria.</title>
        <authorList>
            <person name="Bonham K.S."/>
            <person name="Wolfe B.E."/>
            <person name="Dutton R.J."/>
        </authorList>
    </citation>
    <scope>NUCLEOTIDE SEQUENCE [LARGE SCALE GENOMIC DNA]</scope>
    <source>
        <strain evidence="7 9">JB5</strain>
    </source>
</reference>
<reference evidence="8" key="2">
    <citation type="submission" date="2017-03" db="EMBL/GenBank/DDBJ databases">
        <authorList>
            <person name="Afonso C.L."/>
            <person name="Miller P.J."/>
            <person name="Scott M.A."/>
            <person name="Spackman E."/>
            <person name="Goraichik I."/>
            <person name="Dimitrov K.M."/>
            <person name="Suarez D.L."/>
            <person name="Swayne D.E."/>
        </authorList>
    </citation>
    <scope>NUCLEOTIDE SEQUENCE [LARGE SCALE GENOMIC DNA]</scope>
    <source>
        <strain evidence="8">ATCC 9175</strain>
    </source>
</reference>
<evidence type="ECO:0000259" key="5">
    <source>
        <dbReference type="PROSITE" id="PS01124"/>
    </source>
</evidence>
<reference evidence="6 11" key="4">
    <citation type="submission" date="2017-12" db="EMBL/GenBank/DDBJ databases">
        <authorList>
            <person name="Levesque S."/>
        </authorList>
    </citation>
    <scope>NUCLEOTIDE SEQUENCE [LARGE SCALE GENOMIC DNA]</scope>
    <source>
        <strain evidence="6 11">SMQ-1420</strain>
    </source>
</reference>
<reference evidence="6 11" key="5">
    <citation type="submission" date="2019-01" db="EMBL/GenBank/DDBJ databases">
        <title>Comparative genomic analysis of Brevibacterium aurantiacum sheds light on its evolution and its adaptation to smear-ripened cheeses.</title>
        <authorList>
            <person name="Moineau S."/>
        </authorList>
    </citation>
    <scope>NUCLEOTIDE SEQUENCE [LARGE SCALE GENOMIC DNA]</scope>
    <source>
        <strain evidence="6 11">SMQ-1420</strain>
    </source>
</reference>